<name>A0A162CZD1_9CRUS</name>
<gene>
    <name evidence="1" type="ORF">APZ42_002082</name>
</gene>
<sequence length="56" mass="6425">MCDCGVMQKGTVSQRCWNAVKDSVNNTMNWWLFEGCKREQSLKIVGTQSKELVKTK</sequence>
<comment type="caution">
    <text evidence="1">The sequence shown here is derived from an EMBL/GenBank/DDBJ whole genome shotgun (WGS) entry which is preliminary data.</text>
</comment>
<reference evidence="1 2" key="1">
    <citation type="submission" date="2016-03" db="EMBL/GenBank/DDBJ databases">
        <title>EvidentialGene: Evidence-directed Construction of Genes on Genomes.</title>
        <authorList>
            <person name="Gilbert D.G."/>
            <person name="Choi J.-H."/>
            <person name="Mockaitis K."/>
            <person name="Colbourne J."/>
            <person name="Pfrender M."/>
        </authorList>
    </citation>
    <scope>NUCLEOTIDE SEQUENCE [LARGE SCALE GENOMIC DNA]</scope>
    <source>
        <strain evidence="1 2">Xinb3</strain>
        <tissue evidence="1">Complete organism</tissue>
    </source>
</reference>
<protein>
    <submittedName>
        <fullName evidence="1">Uncharacterized protein</fullName>
    </submittedName>
</protein>
<evidence type="ECO:0000313" key="2">
    <source>
        <dbReference type="Proteomes" id="UP000076858"/>
    </source>
</evidence>
<dbReference type="Proteomes" id="UP000076858">
    <property type="component" value="Unassembled WGS sequence"/>
</dbReference>
<dbReference type="EMBL" id="LRGB01007163">
    <property type="protein sequence ID" value="KZS01304.1"/>
    <property type="molecule type" value="Genomic_DNA"/>
</dbReference>
<accession>A0A162CZD1</accession>
<keyword evidence="2" id="KW-1185">Reference proteome</keyword>
<dbReference type="AlphaFoldDB" id="A0A162CZD1"/>
<organism evidence="1 2">
    <name type="scientific">Daphnia magna</name>
    <dbReference type="NCBI Taxonomy" id="35525"/>
    <lineage>
        <taxon>Eukaryota</taxon>
        <taxon>Metazoa</taxon>
        <taxon>Ecdysozoa</taxon>
        <taxon>Arthropoda</taxon>
        <taxon>Crustacea</taxon>
        <taxon>Branchiopoda</taxon>
        <taxon>Diplostraca</taxon>
        <taxon>Cladocera</taxon>
        <taxon>Anomopoda</taxon>
        <taxon>Daphniidae</taxon>
        <taxon>Daphnia</taxon>
    </lineage>
</organism>
<proteinExistence type="predicted"/>
<evidence type="ECO:0000313" key="1">
    <source>
        <dbReference type="EMBL" id="KZS01304.1"/>
    </source>
</evidence>